<dbReference type="EMBL" id="LJSK01000199">
    <property type="protein sequence ID" value="KPI85264.1"/>
    <property type="molecule type" value="Genomic_DNA"/>
</dbReference>
<dbReference type="OrthoDB" id="340608at2759"/>
<dbReference type="PANTHER" id="PTHR10926">
    <property type="entry name" value="CELL CYCLE CONTROL PROTEIN 50"/>
    <property type="match status" value="1"/>
</dbReference>
<evidence type="ECO:0000313" key="9">
    <source>
        <dbReference type="Proteomes" id="UP000038009"/>
    </source>
</evidence>
<sequence length="415" mass="46565">MSNQPNSQRHSIWTLFKQQRLPAWQPILTPLHSALCLFAVAVMCIPLSLSLFQANASAVDITVRYDDKTPCSFQYNSTGAFSYATTTGEVWQTGCVKDIQFTVPKLLQKPVYLYYGLDNFFQNHRRFSNSKSDAQLAGRHVTPKTIASLTSPLSYPGEIHHEGNRSITIDQKSYTFKDVVYTPAGLIPWSMFNDTFALFKLERVSGEESLQLICDGSAFSRFTNNPLHGAGNCHKKGIAWASDVENKYKKPYFPPEGAVNPVWSAPRSAYDALDGDASSATPSDKRSDNEFFNSGWYSNEPGHRIPVTTDEDLMVWTRIASLPKFRKLYRVIDMDLHAGTYVMRIGEHFDVASFGGKKSFSIATLSWLGGNNRFMAWMYFVIGVVCAVSGAVFLCFHRWYGDRALRAVATLLKAE</sequence>
<dbReference type="Proteomes" id="UP000038009">
    <property type="component" value="Unassembled WGS sequence"/>
</dbReference>
<keyword evidence="4 7" id="KW-1133">Transmembrane helix</keyword>
<dbReference type="Pfam" id="PF03381">
    <property type="entry name" value="CDC50"/>
    <property type="match status" value="1"/>
</dbReference>
<keyword evidence="9" id="KW-1185">Reference proteome</keyword>
<dbReference type="PANTHER" id="PTHR10926:SF0">
    <property type="entry name" value="CDC50, ISOFORM A"/>
    <property type="match status" value="1"/>
</dbReference>
<feature type="transmembrane region" description="Helical" evidence="7">
    <location>
        <begin position="374"/>
        <end position="396"/>
    </location>
</feature>
<dbReference type="OMA" id="IPWSMFN"/>
<feature type="transmembrane region" description="Helical" evidence="7">
    <location>
        <begin position="27"/>
        <end position="49"/>
    </location>
</feature>
<reference evidence="8 9" key="1">
    <citation type="journal article" date="2015" name="PLoS Pathog.">
        <title>Leptomonas seymouri: Adaptations to the Dixenous Life Cycle Analyzed by Genome Sequencing, Transcriptome Profiling and Co-infection with Leishmania donovani.</title>
        <authorList>
            <person name="Kraeva N."/>
            <person name="Butenko A."/>
            <person name="Hlavacova J."/>
            <person name="Kostygov A."/>
            <person name="Myskova J."/>
            <person name="Grybchuk D."/>
            <person name="Lestinova T."/>
            <person name="Votypka J."/>
            <person name="Volf P."/>
            <person name="Opperdoes F."/>
            <person name="Flegontov P."/>
            <person name="Lukes J."/>
            <person name="Yurchenko V."/>
        </authorList>
    </citation>
    <scope>NUCLEOTIDE SEQUENCE [LARGE SCALE GENOMIC DNA]</scope>
    <source>
        <strain evidence="8 9">ATCC 30220</strain>
    </source>
</reference>
<proteinExistence type="inferred from homology"/>
<comment type="caution">
    <text evidence="8">The sequence shown here is derived from an EMBL/GenBank/DDBJ whole genome shotgun (WGS) entry which is preliminary data.</text>
</comment>
<evidence type="ECO:0000256" key="6">
    <source>
        <dbReference type="PIRNR" id="PIRNR015840"/>
    </source>
</evidence>
<dbReference type="InterPro" id="IPR005045">
    <property type="entry name" value="CDC50/LEM3_fam"/>
</dbReference>
<comment type="subcellular location">
    <subcellularLocation>
        <location evidence="1">Membrane</location>
        <topology evidence="1">Multi-pass membrane protein</topology>
    </subcellularLocation>
</comment>
<evidence type="ECO:0000256" key="5">
    <source>
        <dbReference type="ARBA" id="ARBA00023136"/>
    </source>
</evidence>
<evidence type="ECO:0000256" key="4">
    <source>
        <dbReference type="ARBA" id="ARBA00022989"/>
    </source>
</evidence>
<accession>A0A0N1PBG2</accession>
<dbReference type="GO" id="GO:0005886">
    <property type="term" value="C:plasma membrane"/>
    <property type="evidence" value="ECO:0007669"/>
    <property type="project" value="TreeGrafter"/>
</dbReference>
<protein>
    <recommendedName>
        <fullName evidence="10">LEM3 (Ligand-effect modulator 3) family / CDC50 family</fullName>
    </recommendedName>
</protein>
<dbReference type="GO" id="GO:0005783">
    <property type="term" value="C:endoplasmic reticulum"/>
    <property type="evidence" value="ECO:0007669"/>
    <property type="project" value="TreeGrafter"/>
</dbReference>
<evidence type="ECO:0000256" key="1">
    <source>
        <dbReference type="ARBA" id="ARBA00004141"/>
    </source>
</evidence>
<dbReference type="GO" id="GO:0005794">
    <property type="term" value="C:Golgi apparatus"/>
    <property type="evidence" value="ECO:0007669"/>
    <property type="project" value="TreeGrafter"/>
</dbReference>
<evidence type="ECO:0000256" key="3">
    <source>
        <dbReference type="ARBA" id="ARBA00022692"/>
    </source>
</evidence>
<dbReference type="AlphaFoldDB" id="A0A0N1PBG2"/>
<evidence type="ECO:0000313" key="8">
    <source>
        <dbReference type="EMBL" id="KPI85264.1"/>
    </source>
</evidence>
<comment type="similarity">
    <text evidence="2 6">Belongs to the CDC50/LEM3 family.</text>
</comment>
<evidence type="ECO:0000256" key="2">
    <source>
        <dbReference type="ARBA" id="ARBA00009457"/>
    </source>
</evidence>
<evidence type="ECO:0000256" key="7">
    <source>
        <dbReference type="SAM" id="Phobius"/>
    </source>
</evidence>
<dbReference type="VEuPathDB" id="TriTrypDB:Lsey_0199_0110"/>
<keyword evidence="3 7" id="KW-0812">Transmembrane</keyword>
<evidence type="ECO:0008006" key="10">
    <source>
        <dbReference type="Google" id="ProtNLM"/>
    </source>
</evidence>
<name>A0A0N1PBG2_LEPSE</name>
<dbReference type="PIRSF" id="PIRSF015840">
    <property type="entry name" value="DUF284_TM_euk"/>
    <property type="match status" value="1"/>
</dbReference>
<gene>
    <name evidence="8" type="ORF">ABL78_5681</name>
</gene>
<organism evidence="8 9">
    <name type="scientific">Leptomonas seymouri</name>
    <dbReference type="NCBI Taxonomy" id="5684"/>
    <lineage>
        <taxon>Eukaryota</taxon>
        <taxon>Discoba</taxon>
        <taxon>Euglenozoa</taxon>
        <taxon>Kinetoplastea</taxon>
        <taxon>Metakinetoplastina</taxon>
        <taxon>Trypanosomatida</taxon>
        <taxon>Trypanosomatidae</taxon>
        <taxon>Leishmaniinae</taxon>
        <taxon>Leptomonas</taxon>
    </lineage>
</organism>
<keyword evidence="5 6" id="KW-0472">Membrane</keyword>